<reference evidence="3 4" key="1">
    <citation type="submission" date="2019-12" db="EMBL/GenBank/DDBJ databases">
        <authorList>
            <person name="Lee S.D."/>
        </authorList>
    </citation>
    <scope>NUCLEOTIDE SEQUENCE [LARGE SCALE GENOMIC DNA]</scope>
    <source>
        <strain evidence="3 4">SAP-6</strain>
    </source>
</reference>
<keyword evidence="4" id="KW-1185">Reference proteome</keyword>
<feature type="domain" description="Transposase IS110-like N-terminal" evidence="1">
    <location>
        <begin position="15"/>
        <end position="163"/>
    </location>
</feature>
<evidence type="ECO:0000259" key="2">
    <source>
        <dbReference type="Pfam" id="PF02371"/>
    </source>
</evidence>
<dbReference type="EMBL" id="WUBS01000019">
    <property type="protein sequence ID" value="NDL65468.1"/>
    <property type="molecule type" value="Genomic_DNA"/>
</dbReference>
<evidence type="ECO:0000313" key="4">
    <source>
        <dbReference type="Proteomes" id="UP000461443"/>
    </source>
</evidence>
<evidence type="ECO:0000313" key="3">
    <source>
        <dbReference type="EMBL" id="NDL65468.1"/>
    </source>
</evidence>
<proteinExistence type="predicted"/>
<dbReference type="GO" id="GO:0003677">
    <property type="term" value="F:DNA binding"/>
    <property type="evidence" value="ECO:0007669"/>
    <property type="project" value="InterPro"/>
</dbReference>
<dbReference type="Proteomes" id="UP000461443">
    <property type="component" value="Unassembled WGS sequence"/>
</dbReference>
<reference evidence="3 4" key="2">
    <citation type="submission" date="2020-02" db="EMBL/GenBank/DDBJ databases">
        <title>The new genus of Enterobacteriales.</title>
        <authorList>
            <person name="Kim I.S."/>
        </authorList>
    </citation>
    <scope>NUCLEOTIDE SEQUENCE [LARGE SCALE GENOMIC DNA]</scope>
    <source>
        <strain evidence="3 4">SAP-6</strain>
    </source>
</reference>
<dbReference type="GO" id="GO:0006313">
    <property type="term" value="P:DNA transposition"/>
    <property type="evidence" value="ECO:0007669"/>
    <property type="project" value="InterPro"/>
</dbReference>
<dbReference type="RefSeq" id="WP_162368182.1">
    <property type="nucleotide sequence ID" value="NZ_WUBS01000019.1"/>
</dbReference>
<dbReference type="InterPro" id="IPR002525">
    <property type="entry name" value="Transp_IS110-like_N"/>
</dbReference>
<organism evidence="3 4">
    <name type="scientific">Acerihabitans arboris</name>
    <dbReference type="NCBI Taxonomy" id="2691583"/>
    <lineage>
        <taxon>Bacteria</taxon>
        <taxon>Pseudomonadati</taxon>
        <taxon>Pseudomonadota</taxon>
        <taxon>Gammaproteobacteria</taxon>
        <taxon>Enterobacterales</taxon>
        <taxon>Pectobacteriaceae</taxon>
        <taxon>Acerihabitans</taxon>
    </lineage>
</organism>
<dbReference type="PANTHER" id="PTHR33055">
    <property type="entry name" value="TRANSPOSASE FOR INSERTION SEQUENCE ELEMENT IS1111A"/>
    <property type="match status" value="1"/>
</dbReference>
<accession>A0A845SS26</accession>
<dbReference type="AlphaFoldDB" id="A0A845SS26"/>
<dbReference type="GO" id="GO:0004803">
    <property type="term" value="F:transposase activity"/>
    <property type="evidence" value="ECO:0007669"/>
    <property type="project" value="InterPro"/>
</dbReference>
<dbReference type="Pfam" id="PF01548">
    <property type="entry name" value="DEDD_Tnp_IS110"/>
    <property type="match status" value="1"/>
</dbReference>
<name>A0A845SS26_9GAMM</name>
<comment type="caution">
    <text evidence="3">The sequence shown here is derived from an EMBL/GenBank/DDBJ whole genome shotgun (WGS) entry which is preliminary data.</text>
</comment>
<dbReference type="NCBIfam" id="NF033542">
    <property type="entry name" value="transpos_IS110"/>
    <property type="match status" value="1"/>
</dbReference>
<feature type="domain" description="Transposase IS116/IS110/IS902 C-terminal" evidence="2">
    <location>
        <begin position="280"/>
        <end position="339"/>
    </location>
</feature>
<dbReference type="InterPro" id="IPR003346">
    <property type="entry name" value="Transposase_20"/>
</dbReference>
<dbReference type="InterPro" id="IPR047650">
    <property type="entry name" value="Transpos_IS110"/>
</dbReference>
<evidence type="ECO:0000259" key="1">
    <source>
        <dbReference type="Pfam" id="PF01548"/>
    </source>
</evidence>
<gene>
    <name evidence="3" type="ORF">GRH90_22290</name>
</gene>
<sequence>MALQHHLLSSEYTLIGIDIAKKQHDAMILWPDGKNRLVRFENTIMGYGELLNIARKKNAPIAIAFEPTADYHRNIAFWMHSQGIECYQVSSLSCARAREILYQTWDKHDHKDAKLIIHLMHQGLMRPYYDPLVHQTMDFQELSNAYHQISLARTRCYHSLINHYVANYFPALEQFMHSSRAERFCKLLIQFPTPRTMTQRPKGEFVQVAWDVVGKKRYKQRFLEELYEIAAVSIGLPVPTPSLSVSMLKLQVERYLTSAYQRNELEKIAETPLAEPEDYRHLRSIPGVGPIIALIILAESGDLRRFLHYRQYLNYCGFNLSGKQSGQKKATYHLSKQGNV</sequence>
<dbReference type="Pfam" id="PF02371">
    <property type="entry name" value="Transposase_20"/>
    <property type="match status" value="1"/>
</dbReference>
<protein>
    <submittedName>
        <fullName evidence="3">IS110 family transposase</fullName>
    </submittedName>
</protein>